<evidence type="ECO:0000256" key="1">
    <source>
        <dbReference type="ARBA" id="ARBA00023015"/>
    </source>
</evidence>
<evidence type="ECO:0000256" key="2">
    <source>
        <dbReference type="ARBA" id="ARBA00023125"/>
    </source>
</evidence>
<dbReference type="EMBL" id="JAGKQM010000009">
    <property type="protein sequence ID" value="KAH0911023.1"/>
    <property type="molecule type" value="Genomic_DNA"/>
</dbReference>
<keyword evidence="3" id="KW-0804">Transcription</keyword>
<dbReference type="Gene3D" id="2.170.150.80">
    <property type="entry name" value="NAC domain"/>
    <property type="match status" value="1"/>
</dbReference>
<evidence type="ECO:0000259" key="5">
    <source>
        <dbReference type="PROSITE" id="PS51005"/>
    </source>
</evidence>
<dbReference type="InterPro" id="IPR036093">
    <property type="entry name" value="NAC_dom_sf"/>
</dbReference>
<dbReference type="Pfam" id="PF02365">
    <property type="entry name" value="NAM"/>
    <property type="match status" value="1"/>
</dbReference>
<evidence type="ECO:0000313" key="7">
    <source>
        <dbReference type="Proteomes" id="UP000824890"/>
    </source>
</evidence>
<dbReference type="PROSITE" id="PS51005">
    <property type="entry name" value="NAC"/>
    <property type="match status" value="1"/>
</dbReference>
<proteinExistence type="predicted"/>
<evidence type="ECO:0000256" key="3">
    <source>
        <dbReference type="ARBA" id="ARBA00023163"/>
    </source>
</evidence>
<accession>A0ABQ8C1W0</accession>
<dbReference type="SUPFAM" id="SSF101941">
    <property type="entry name" value="NAC domain"/>
    <property type="match status" value="1"/>
</dbReference>
<organism evidence="6 7">
    <name type="scientific">Brassica napus</name>
    <name type="common">Rape</name>
    <dbReference type="NCBI Taxonomy" id="3708"/>
    <lineage>
        <taxon>Eukaryota</taxon>
        <taxon>Viridiplantae</taxon>
        <taxon>Streptophyta</taxon>
        <taxon>Embryophyta</taxon>
        <taxon>Tracheophyta</taxon>
        <taxon>Spermatophyta</taxon>
        <taxon>Magnoliopsida</taxon>
        <taxon>eudicotyledons</taxon>
        <taxon>Gunneridae</taxon>
        <taxon>Pentapetalae</taxon>
        <taxon>rosids</taxon>
        <taxon>malvids</taxon>
        <taxon>Brassicales</taxon>
        <taxon>Brassicaceae</taxon>
        <taxon>Brassiceae</taxon>
        <taxon>Brassica</taxon>
    </lineage>
</organism>
<evidence type="ECO:0000313" key="6">
    <source>
        <dbReference type="EMBL" id="KAH0911023.1"/>
    </source>
</evidence>
<comment type="caution">
    <text evidence="6">The sequence shown here is derived from an EMBL/GenBank/DDBJ whole genome shotgun (WGS) entry which is preliminary data.</text>
</comment>
<gene>
    <name evidence="6" type="ORF">HID58_034344</name>
</gene>
<dbReference type="Proteomes" id="UP000824890">
    <property type="component" value="Unassembled WGS sequence"/>
</dbReference>
<name>A0ABQ8C1W0_BRANA</name>
<dbReference type="InterPro" id="IPR003441">
    <property type="entry name" value="NAC-dom"/>
</dbReference>
<evidence type="ECO:0000256" key="4">
    <source>
        <dbReference type="ARBA" id="ARBA00023242"/>
    </source>
</evidence>
<keyword evidence="7" id="KW-1185">Reference proteome</keyword>
<keyword evidence="2" id="KW-0238">DNA-binding</keyword>
<feature type="domain" description="NAC" evidence="5">
    <location>
        <begin position="1"/>
        <end position="100"/>
    </location>
</feature>
<keyword evidence="1" id="KW-0805">Transcription regulation</keyword>
<feature type="non-terminal residue" evidence="6">
    <location>
        <position position="1"/>
    </location>
</feature>
<protein>
    <recommendedName>
        <fullName evidence="5">NAC domain-containing protein</fullName>
    </recommendedName>
</protein>
<sequence length="100" mass="11549">LHFSLLFAMPHKLCPLGEDQDFVNPRRSVAYAMLGDRIGYIPKRLVMPDRSSEGRYIEKEWYFFTPRDRKYQMILVQTSAAGTGYWNVTGAHKPVGKPKT</sequence>
<keyword evidence="4" id="KW-0539">Nucleus</keyword>
<reference evidence="6 7" key="1">
    <citation type="submission" date="2021-05" db="EMBL/GenBank/DDBJ databases">
        <title>Genome Assembly of Synthetic Allotetraploid Brassica napus Reveals Homoeologous Exchanges between Subgenomes.</title>
        <authorList>
            <person name="Davis J.T."/>
        </authorList>
    </citation>
    <scope>NUCLEOTIDE SEQUENCE [LARGE SCALE GENOMIC DNA]</scope>
    <source>
        <strain evidence="7">cv. Da-Ae</strain>
        <tissue evidence="6">Seedling</tissue>
    </source>
</reference>